<dbReference type="KEGG" id="cdep:91089681"/>
<dbReference type="PANTHER" id="PTHR10900:SF122">
    <property type="entry name" value="FAS1 DOMAIN-CONTAINING PROTEIN"/>
    <property type="match status" value="1"/>
</dbReference>
<evidence type="ECO:0000256" key="2">
    <source>
        <dbReference type="SAM" id="SignalP"/>
    </source>
</evidence>
<dbReference type="PANTHER" id="PTHR10900">
    <property type="entry name" value="PERIOSTIN-RELATED"/>
    <property type="match status" value="1"/>
</dbReference>
<reference evidence="3" key="3">
    <citation type="submission" date="2024-01" db="EMBL/GenBank/DDBJ databases">
        <authorList>
            <person name="Coelho M.A."/>
            <person name="David-Palma M."/>
            <person name="Shea T."/>
            <person name="Sun S."/>
            <person name="Cuomo C.A."/>
            <person name="Heitman J."/>
        </authorList>
    </citation>
    <scope>NUCLEOTIDE SEQUENCE</scope>
    <source>
        <strain evidence="3">CBS 7841</strain>
    </source>
</reference>
<dbReference type="InterPro" id="IPR036378">
    <property type="entry name" value="FAS1_dom_sf"/>
</dbReference>
<evidence type="ECO:0000256" key="1">
    <source>
        <dbReference type="SAM" id="MobiDB-lite"/>
    </source>
</evidence>
<evidence type="ECO:0000313" key="4">
    <source>
        <dbReference type="Proteomes" id="UP000094043"/>
    </source>
</evidence>
<keyword evidence="4" id="KW-1185">Reference proteome</keyword>
<dbReference type="RefSeq" id="XP_066070936.1">
    <property type="nucleotide sequence ID" value="XM_066214839.1"/>
</dbReference>
<dbReference type="SMART" id="SM00554">
    <property type="entry name" value="FAS1"/>
    <property type="match status" value="2"/>
</dbReference>
<accession>A0A1E3ID76</accession>
<feature type="compositionally biased region" description="Low complexity" evidence="1">
    <location>
        <begin position="358"/>
        <end position="372"/>
    </location>
</feature>
<dbReference type="OrthoDB" id="286301at2759"/>
<dbReference type="GO" id="GO:0000329">
    <property type="term" value="C:fungal-type vacuole membrane"/>
    <property type="evidence" value="ECO:0007669"/>
    <property type="project" value="TreeGrafter"/>
</dbReference>
<dbReference type="PROSITE" id="PS50213">
    <property type="entry name" value="FAS1"/>
    <property type="match status" value="1"/>
</dbReference>
<gene>
    <name evidence="3" type="ORF">L203_105472</name>
</gene>
<dbReference type="GO" id="GO:0005615">
    <property type="term" value="C:extracellular space"/>
    <property type="evidence" value="ECO:0007669"/>
    <property type="project" value="TreeGrafter"/>
</dbReference>
<feature type="compositionally biased region" description="Polar residues" evidence="1">
    <location>
        <begin position="378"/>
        <end position="393"/>
    </location>
</feature>
<sequence>MMISILPLLFLPLLPLTPTVLAQNDKIDCPDTDLATYLISLIDVLFANGLTTSEEYIVHLSQTDEGYQLLENLYMSQKTWTFLAPTDEAWQKANIWPPFGGVTDQWGAELLALHALQGEWSSAVLPSSGVGIASTFLQMKDEMNATSSNSQAYQAVVMDPGHDGSVIVDGWWGNGTSWSGFMDTSSSQALKNVKILPIDTVLSFPPNLAEALTTSGLSNISSALDVVGKKDELQQLTDDGFTIFAPIDAVWSDEIKGIMTDDDQAQVMVANHYTTAYTLYSPGWRSDSFDFQVTSGQTLKIKVGNDGSSSVTLGNVTAKIIKSDITLANGVMHVIDAVLVGDISYNSTGKTSHRGTATNTNSGSKSKTTDGSLKLPGQVSNNQSGSDRATNQHPSAATEKFFVGTQLLLCLATASALILF</sequence>
<name>A0A1E3ID76_9TREE</name>
<dbReference type="Pfam" id="PF02469">
    <property type="entry name" value="Fasciclin"/>
    <property type="match status" value="1"/>
</dbReference>
<feature type="signal peptide" evidence="2">
    <location>
        <begin position="1"/>
        <end position="22"/>
    </location>
</feature>
<dbReference type="Gene3D" id="2.30.180.10">
    <property type="entry name" value="FAS1 domain"/>
    <property type="match status" value="2"/>
</dbReference>
<dbReference type="Proteomes" id="UP000094043">
    <property type="component" value="Chromosome 7"/>
</dbReference>
<dbReference type="VEuPathDB" id="FungiDB:L203_04150"/>
<dbReference type="SUPFAM" id="SSF82153">
    <property type="entry name" value="FAS1 domain"/>
    <property type="match status" value="2"/>
</dbReference>
<feature type="chain" id="PRO_5043949311" evidence="2">
    <location>
        <begin position="23"/>
        <end position="420"/>
    </location>
</feature>
<dbReference type="GO" id="GO:0016236">
    <property type="term" value="P:macroautophagy"/>
    <property type="evidence" value="ECO:0007669"/>
    <property type="project" value="TreeGrafter"/>
</dbReference>
<keyword evidence="2" id="KW-0732">Signal</keyword>
<dbReference type="GeneID" id="91089681"/>
<feature type="region of interest" description="Disordered" evidence="1">
    <location>
        <begin position="350"/>
        <end position="393"/>
    </location>
</feature>
<dbReference type="EMBL" id="CP143790">
    <property type="protein sequence ID" value="WVN90236.1"/>
    <property type="molecule type" value="Genomic_DNA"/>
</dbReference>
<dbReference type="InterPro" id="IPR000782">
    <property type="entry name" value="FAS1_domain"/>
</dbReference>
<evidence type="ECO:0000313" key="3">
    <source>
        <dbReference type="EMBL" id="WVN90236.1"/>
    </source>
</evidence>
<dbReference type="AlphaFoldDB" id="A0A1E3ID76"/>
<reference evidence="3" key="1">
    <citation type="submission" date="2016-06" db="EMBL/GenBank/DDBJ databases">
        <authorList>
            <person name="Cuomo C."/>
            <person name="Litvintseva A."/>
            <person name="Heitman J."/>
            <person name="Chen Y."/>
            <person name="Sun S."/>
            <person name="Springer D."/>
            <person name="Dromer F."/>
            <person name="Young S."/>
            <person name="Zeng Q."/>
            <person name="Chapman S."/>
            <person name="Gujja S."/>
            <person name="Saif S."/>
            <person name="Birren B."/>
        </authorList>
    </citation>
    <scope>NUCLEOTIDE SEQUENCE</scope>
    <source>
        <strain evidence="3">CBS 7841</strain>
    </source>
</reference>
<reference evidence="3" key="2">
    <citation type="journal article" date="2022" name="Elife">
        <title>Obligate sexual reproduction of a homothallic fungus closely related to the Cryptococcus pathogenic species complex.</title>
        <authorList>
            <person name="Passer A.R."/>
            <person name="Clancey S.A."/>
            <person name="Shea T."/>
            <person name="David-Palma M."/>
            <person name="Averette A.F."/>
            <person name="Boekhout T."/>
            <person name="Porcel B.M."/>
            <person name="Nowrousian M."/>
            <person name="Cuomo C.A."/>
            <person name="Sun S."/>
            <person name="Heitman J."/>
            <person name="Coelho M.A."/>
        </authorList>
    </citation>
    <scope>NUCLEOTIDE SEQUENCE</scope>
    <source>
        <strain evidence="3">CBS 7841</strain>
    </source>
</reference>
<protein>
    <submittedName>
        <fullName evidence="3">Uncharacterized protein</fullName>
    </submittedName>
</protein>
<dbReference type="InterPro" id="IPR050904">
    <property type="entry name" value="Adhesion/Biosynth-related"/>
</dbReference>
<proteinExistence type="predicted"/>
<organism evidence="3 4">
    <name type="scientific">Cryptococcus depauperatus CBS 7841</name>
    <dbReference type="NCBI Taxonomy" id="1295531"/>
    <lineage>
        <taxon>Eukaryota</taxon>
        <taxon>Fungi</taxon>
        <taxon>Dikarya</taxon>
        <taxon>Basidiomycota</taxon>
        <taxon>Agaricomycotina</taxon>
        <taxon>Tremellomycetes</taxon>
        <taxon>Tremellales</taxon>
        <taxon>Cryptococcaceae</taxon>
        <taxon>Cryptococcus</taxon>
    </lineage>
</organism>